<sequence>MKKYIFMSTFLLLFVVSNFSAQIFNDKITVSELEAINKGELVVRNIEKSKNIGIQPFSPYVDKAIKTIVDLKPAYLAEVIQIIPYKGNEDLLERLEKLLINVQDYVGIPYYSVQHKAYFDLYSSAKLKEIKQDEHITTLNADLEMDPFGVIDTSITIEKNSDGLYYENTNLNNLKYSGFTVAKKGKMKSVITVSRLEDNWILYGIGGVDAPSIFFLRDRIEVSFMNRIKTMCSYFFENI</sequence>
<reference evidence="2" key="2">
    <citation type="submission" date="2021-04" db="EMBL/GenBank/DDBJ databases">
        <authorList>
            <person name="Gilroy R."/>
        </authorList>
    </citation>
    <scope>NUCLEOTIDE SEQUENCE</scope>
    <source>
        <strain evidence="2">Gambia15-2214</strain>
    </source>
</reference>
<dbReference type="Pfam" id="PF20380">
    <property type="entry name" value="DUF6675"/>
    <property type="match status" value="1"/>
</dbReference>
<evidence type="ECO:0000256" key="1">
    <source>
        <dbReference type="SAM" id="SignalP"/>
    </source>
</evidence>
<protein>
    <submittedName>
        <fullName evidence="2">Uncharacterized protein</fullName>
    </submittedName>
</protein>
<evidence type="ECO:0000313" key="3">
    <source>
        <dbReference type="Proteomes" id="UP000823914"/>
    </source>
</evidence>
<comment type="caution">
    <text evidence="2">The sequence shown here is derived from an EMBL/GenBank/DDBJ whole genome shotgun (WGS) entry which is preliminary data.</text>
</comment>
<feature type="signal peptide" evidence="1">
    <location>
        <begin position="1"/>
        <end position="21"/>
    </location>
</feature>
<name>A0A9E2L418_9SPIR</name>
<dbReference type="InterPro" id="IPR046745">
    <property type="entry name" value="DUF6675"/>
</dbReference>
<organism evidence="2 3">
    <name type="scientific">Candidatus Treponema excrementipullorum</name>
    <dbReference type="NCBI Taxonomy" id="2838768"/>
    <lineage>
        <taxon>Bacteria</taxon>
        <taxon>Pseudomonadati</taxon>
        <taxon>Spirochaetota</taxon>
        <taxon>Spirochaetia</taxon>
        <taxon>Spirochaetales</taxon>
        <taxon>Treponemataceae</taxon>
        <taxon>Treponema</taxon>
    </lineage>
</organism>
<feature type="chain" id="PRO_5038780846" evidence="1">
    <location>
        <begin position="22"/>
        <end position="239"/>
    </location>
</feature>
<dbReference type="AlphaFoldDB" id="A0A9E2L418"/>
<proteinExistence type="predicted"/>
<accession>A0A9E2L418</accession>
<evidence type="ECO:0000313" key="2">
    <source>
        <dbReference type="EMBL" id="MBU3850725.1"/>
    </source>
</evidence>
<dbReference type="EMBL" id="JAHLFV010000210">
    <property type="protein sequence ID" value="MBU3850725.1"/>
    <property type="molecule type" value="Genomic_DNA"/>
</dbReference>
<dbReference type="Proteomes" id="UP000823914">
    <property type="component" value="Unassembled WGS sequence"/>
</dbReference>
<gene>
    <name evidence="2" type="ORF">IAA16_09175</name>
</gene>
<keyword evidence="1" id="KW-0732">Signal</keyword>
<reference evidence="2" key="1">
    <citation type="journal article" date="2021" name="PeerJ">
        <title>Extensive microbial diversity within the chicken gut microbiome revealed by metagenomics and culture.</title>
        <authorList>
            <person name="Gilroy R."/>
            <person name="Ravi A."/>
            <person name="Getino M."/>
            <person name="Pursley I."/>
            <person name="Horton D.L."/>
            <person name="Alikhan N.F."/>
            <person name="Baker D."/>
            <person name="Gharbi K."/>
            <person name="Hall N."/>
            <person name="Watson M."/>
            <person name="Adriaenssens E.M."/>
            <person name="Foster-Nyarko E."/>
            <person name="Jarju S."/>
            <person name="Secka A."/>
            <person name="Antonio M."/>
            <person name="Oren A."/>
            <person name="Chaudhuri R.R."/>
            <person name="La Ragione R."/>
            <person name="Hildebrand F."/>
            <person name="Pallen M.J."/>
        </authorList>
    </citation>
    <scope>NUCLEOTIDE SEQUENCE</scope>
    <source>
        <strain evidence="2">Gambia15-2214</strain>
    </source>
</reference>